<feature type="compositionally biased region" description="Basic and acidic residues" evidence="1">
    <location>
        <begin position="127"/>
        <end position="139"/>
    </location>
</feature>
<evidence type="ECO:0000256" key="1">
    <source>
        <dbReference type="SAM" id="MobiDB-lite"/>
    </source>
</evidence>
<dbReference type="EMBL" id="VSSQ01060302">
    <property type="protein sequence ID" value="MPN13759.1"/>
    <property type="molecule type" value="Genomic_DNA"/>
</dbReference>
<feature type="compositionally biased region" description="Polar residues" evidence="1">
    <location>
        <begin position="108"/>
        <end position="126"/>
    </location>
</feature>
<reference evidence="2" key="1">
    <citation type="submission" date="2019-08" db="EMBL/GenBank/DDBJ databases">
        <authorList>
            <person name="Kucharzyk K."/>
            <person name="Murdoch R.W."/>
            <person name="Higgins S."/>
            <person name="Loffler F."/>
        </authorList>
    </citation>
    <scope>NUCLEOTIDE SEQUENCE</scope>
</reference>
<gene>
    <name evidence="2" type="ORF">SDC9_161085</name>
</gene>
<protein>
    <submittedName>
        <fullName evidence="2">Uncharacterized protein</fullName>
    </submittedName>
</protein>
<proteinExistence type="predicted"/>
<feature type="region of interest" description="Disordered" evidence="1">
    <location>
        <begin position="46"/>
        <end position="139"/>
    </location>
</feature>
<feature type="compositionally biased region" description="Polar residues" evidence="1">
    <location>
        <begin position="67"/>
        <end position="76"/>
    </location>
</feature>
<comment type="caution">
    <text evidence="2">The sequence shown here is derived from an EMBL/GenBank/DDBJ whole genome shotgun (WGS) entry which is preliminary data.</text>
</comment>
<dbReference type="AlphaFoldDB" id="A0A645FK93"/>
<evidence type="ECO:0000313" key="2">
    <source>
        <dbReference type="EMBL" id="MPN13759.1"/>
    </source>
</evidence>
<organism evidence="2">
    <name type="scientific">bioreactor metagenome</name>
    <dbReference type="NCBI Taxonomy" id="1076179"/>
    <lineage>
        <taxon>unclassified sequences</taxon>
        <taxon>metagenomes</taxon>
        <taxon>ecological metagenomes</taxon>
    </lineage>
</organism>
<name>A0A645FK93_9ZZZZ</name>
<feature type="compositionally biased region" description="Basic and acidic residues" evidence="1">
    <location>
        <begin position="84"/>
        <end position="105"/>
    </location>
</feature>
<accession>A0A645FK93</accession>
<sequence>MSGILVEPAAIHAVDVVGQQGGQKDQADPHDVIRFVQLHSEPWRHAPQQQQGLCGGKQHGDDENVPIKQQGNQQKQEAGGPDRNCPKDRKTEKHHGNCEGQRNGHNELPQTVVQLQPEKQPNGYSDQKQRQAEQGSGRETDFMIKHPLTQKIQGAGADKNPSRYPVNAVLDVFIQDSFIRFRVPVAHKAIAAGGVAHRTEGKN</sequence>